<dbReference type="GO" id="GO:0004651">
    <property type="term" value="F:polynucleotide 5'-phosphatase activity"/>
    <property type="evidence" value="ECO:0007669"/>
    <property type="project" value="InterPro"/>
</dbReference>
<comment type="catalytic activity">
    <reaction evidence="13">
        <text>a 5'-end triphospho-ribonucleoside in mRNA + H2O = a 5'-end diphospho-ribonucleoside in mRNA + phosphate + H(+)</text>
        <dbReference type="Rhea" id="RHEA:67004"/>
        <dbReference type="Rhea" id="RHEA-COMP:17164"/>
        <dbReference type="Rhea" id="RHEA-COMP:17165"/>
        <dbReference type="ChEBI" id="CHEBI:15377"/>
        <dbReference type="ChEBI" id="CHEBI:15378"/>
        <dbReference type="ChEBI" id="CHEBI:43474"/>
        <dbReference type="ChEBI" id="CHEBI:167616"/>
        <dbReference type="ChEBI" id="CHEBI:167618"/>
        <dbReference type="EC" id="3.6.1.74"/>
    </reaction>
    <physiologicalReaction direction="left-to-right" evidence="13">
        <dbReference type="Rhea" id="RHEA:67005"/>
    </physiologicalReaction>
</comment>
<evidence type="ECO:0000256" key="10">
    <source>
        <dbReference type="ARBA" id="ARBA00022884"/>
    </source>
</evidence>
<dbReference type="Gene3D" id="3.40.50.150">
    <property type="entry name" value="Vaccinia Virus protein VP39"/>
    <property type="match status" value="1"/>
</dbReference>
<keyword evidence="7" id="KW-0548">Nucleotidyltransferase</keyword>
<evidence type="ECO:0000256" key="7">
    <source>
        <dbReference type="ARBA" id="ARBA00022695"/>
    </source>
</evidence>
<evidence type="ECO:0000259" key="14">
    <source>
        <dbReference type="PROSITE" id="PS51562"/>
    </source>
</evidence>
<keyword evidence="10" id="KW-0694">RNA-binding</keyword>
<dbReference type="GO" id="GO:0140818">
    <property type="term" value="F:mRNA 5'-triphosphate monophosphatase activity"/>
    <property type="evidence" value="ECO:0007669"/>
    <property type="project" value="UniProtKB-EC"/>
</dbReference>
<dbReference type="GO" id="GO:0005525">
    <property type="term" value="F:GTP binding"/>
    <property type="evidence" value="ECO:0007669"/>
    <property type="project" value="UniProtKB-KW"/>
</dbReference>
<dbReference type="InterPro" id="IPR029063">
    <property type="entry name" value="SAM-dependent_MTases_sf"/>
</dbReference>
<evidence type="ECO:0000256" key="6">
    <source>
        <dbReference type="ARBA" id="ARBA00022691"/>
    </source>
</evidence>
<keyword evidence="4" id="KW-0507">mRNA processing</keyword>
<dbReference type="Pfam" id="PF03919">
    <property type="entry name" value="mRNA_cap_C"/>
    <property type="match status" value="1"/>
</dbReference>
<dbReference type="PANTHER" id="PTHR12189">
    <property type="entry name" value="MRNA GUANINE-7- METHYLTRANSFERASE"/>
    <property type="match status" value="1"/>
</dbReference>
<evidence type="ECO:0000256" key="8">
    <source>
        <dbReference type="ARBA" id="ARBA00022741"/>
    </source>
</evidence>
<dbReference type="GO" id="GO:0004484">
    <property type="term" value="F:mRNA guanylyltransferase activity"/>
    <property type="evidence" value="ECO:0007669"/>
    <property type="project" value="UniProtKB-EC"/>
</dbReference>
<dbReference type="EMBL" id="KF483846">
    <property type="protein sequence ID" value="AHC54956.1"/>
    <property type="molecule type" value="Genomic_DNA"/>
</dbReference>
<dbReference type="PANTHER" id="PTHR12189:SF2">
    <property type="entry name" value="MRNA CAP GUANINE-N7 METHYLTRANSFERASE"/>
    <property type="match status" value="1"/>
</dbReference>
<dbReference type="InterPro" id="IPR012340">
    <property type="entry name" value="NA-bd_OB-fold"/>
</dbReference>
<evidence type="ECO:0000256" key="11">
    <source>
        <dbReference type="ARBA" id="ARBA00023134"/>
    </source>
</evidence>
<dbReference type="UniPathway" id="UPA00922"/>
<dbReference type="SUPFAM" id="SSF55154">
    <property type="entry name" value="CYTH-like phosphatases"/>
    <property type="match status" value="1"/>
</dbReference>
<keyword evidence="3" id="KW-0489">Methyltransferase</keyword>
<keyword evidence="8" id="KW-0547">Nucleotide-binding</keyword>
<dbReference type="Gene3D" id="3.30.470.30">
    <property type="entry name" value="DNA ligase/mRNA capping enzyme"/>
    <property type="match status" value="1"/>
</dbReference>
<feature type="domain" description="MRNA cap 0 methyltransferase" evidence="14">
    <location>
        <begin position="558"/>
        <end position="799"/>
    </location>
</feature>
<evidence type="ECO:0000256" key="12">
    <source>
        <dbReference type="ARBA" id="ARBA00044679"/>
    </source>
</evidence>
<dbReference type="Gene3D" id="2.40.50.140">
    <property type="entry name" value="Nucleic acid-binding proteins"/>
    <property type="match status" value="1"/>
</dbReference>
<dbReference type="Proteomes" id="UP000232615">
    <property type="component" value="Segment"/>
</dbReference>
<keyword evidence="11" id="KW-0342">GTP-binding</keyword>
<accession>V9SF61</accession>
<evidence type="ECO:0000256" key="5">
    <source>
        <dbReference type="ARBA" id="ARBA00022679"/>
    </source>
</evidence>
<comment type="catalytic activity">
    <reaction evidence="12">
        <text>a 5'-end diphospho-ribonucleoside in mRNA + GTP + H(+) = a 5'-end (5'-triphosphoguanosine)-ribonucleoside in mRNA + diphosphate</text>
        <dbReference type="Rhea" id="RHEA:67012"/>
        <dbReference type="Rhea" id="RHEA-COMP:17165"/>
        <dbReference type="Rhea" id="RHEA-COMP:17166"/>
        <dbReference type="ChEBI" id="CHEBI:15378"/>
        <dbReference type="ChEBI" id="CHEBI:33019"/>
        <dbReference type="ChEBI" id="CHEBI:37565"/>
        <dbReference type="ChEBI" id="CHEBI:167616"/>
        <dbReference type="ChEBI" id="CHEBI:167617"/>
        <dbReference type="EC" id="2.7.7.50"/>
    </reaction>
</comment>
<dbReference type="Gene3D" id="3.20.100.10">
    <property type="entry name" value="mRNA triphosphatase Cet1-like"/>
    <property type="match status" value="1"/>
</dbReference>
<dbReference type="GO" id="GO:0003723">
    <property type="term" value="F:RNA binding"/>
    <property type="evidence" value="ECO:0007669"/>
    <property type="project" value="UniProtKB-KW"/>
</dbReference>
<name>V9SF61_9VIRU</name>
<dbReference type="PROSITE" id="PS51562">
    <property type="entry name" value="RNA_CAP0_MT"/>
    <property type="match status" value="1"/>
</dbReference>
<dbReference type="InterPro" id="IPR039753">
    <property type="entry name" value="RG7MT1"/>
</dbReference>
<dbReference type="InterPro" id="IPR013846">
    <property type="entry name" value="mRNA_cap_enzyme_C"/>
</dbReference>
<organism evidence="15 16">
    <name type="scientific">Tunisvirus fontaine2</name>
    <dbReference type="NCBI Taxonomy" id="1421067"/>
    <lineage>
        <taxon>Viruses</taxon>
        <taxon>Varidnaviria</taxon>
        <taxon>Bamfordvirae</taxon>
        <taxon>Nucleocytoviricota</taxon>
        <taxon>Megaviricetes</taxon>
        <taxon>Pimascovirales</taxon>
        <taxon>Pimascovirales incertae sedis</taxon>
        <taxon>Marseilleviridae</taxon>
        <taxon>Losannavirus</taxon>
        <taxon>Losannavirus tunisense</taxon>
    </lineage>
</organism>
<dbReference type="SUPFAM" id="SSF50249">
    <property type="entry name" value="Nucleic acid-binding proteins"/>
    <property type="match status" value="1"/>
</dbReference>
<dbReference type="CDD" id="cd02440">
    <property type="entry name" value="AdoMet_MTases"/>
    <property type="match status" value="1"/>
</dbReference>
<dbReference type="Pfam" id="PF03291">
    <property type="entry name" value="mRNA_G-N7_MeTrfase"/>
    <property type="match status" value="1"/>
</dbReference>
<evidence type="ECO:0000313" key="15">
    <source>
        <dbReference type="EMBL" id="AHC54956.1"/>
    </source>
</evidence>
<keyword evidence="6" id="KW-0949">S-adenosyl-L-methionine</keyword>
<protein>
    <submittedName>
        <fullName evidence="15">Putative mRNA capping enzyme</fullName>
    </submittedName>
</protein>
<evidence type="ECO:0000256" key="1">
    <source>
        <dbReference type="ARBA" id="ARBA00005129"/>
    </source>
</evidence>
<evidence type="ECO:0000256" key="3">
    <source>
        <dbReference type="ARBA" id="ARBA00022603"/>
    </source>
</evidence>
<proteinExistence type="inferred from homology"/>
<keyword evidence="9" id="KW-0378">Hydrolase</keyword>
<dbReference type="GO" id="GO:0004482">
    <property type="term" value="F:mRNA 5'-cap (guanine-N7-)-methyltransferase activity"/>
    <property type="evidence" value="ECO:0007669"/>
    <property type="project" value="InterPro"/>
</dbReference>
<evidence type="ECO:0000313" key="16">
    <source>
        <dbReference type="Proteomes" id="UP000232615"/>
    </source>
</evidence>
<dbReference type="SUPFAM" id="SSF56091">
    <property type="entry name" value="DNA ligase/mRNA capping enzyme, catalytic domain"/>
    <property type="match status" value="1"/>
</dbReference>
<keyword evidence="16" id="KW-1185">Reference proteome</keyword>
<reference evidence="15 16" key="1">
    <citation type="journal article" date="2014" name="Arch. Virol.">
        <title>Complete genome sequence of Tunisvirus, a new member of the proposed family Marseilleviridae.</title>
        <authorList>
            <person name="Aherfi S."/>
            <person name="Boughalmi M."/>
            <person name="Pagnier I."/>
            <person name="Fournous G."/>
            <person name="La Scola B."/>
            <person name="Raoult D."/>
            <person name="Colson P."/>
        </authorList>
    </citation>
    <scope>NUCLEOTIDE SEQUENCE [LARGE SCALE GENOMIC DNA]</scope>
    <source>
        <strain evidence="15 16">U484</strain>
    </source>
</reference>
<evidence type="ECO:0000256" key="2">
    <source>
        <dbReference type="ARBA" id="ARBA00008556"/>
    </source>
</evidence>
<dbReference type="InterPro" id="IPR033469">
    <property type="entry name" value="CYTH-like_dom_sf"/>
</dbReference>
<evidence type="ECO:0000256" key="9">
    <source>
        <dbReference type="ARBA" id="ARBA00022801"/>
    </source>
</evidence>
<dbReference type="InterPro" id="IPR037009">
    <property type="entry name" value="mRNA_triPase_Cet1_sf"/>
</dbReference>
<keyword evidence="5" id="KW-0808">Transferase</keyword>
<evidence type="ECO:0000256" key="4">
    <source>
        <dbReference type="ARBA" id="ARBA00022664"/>
    </source>
</evidence>
<dbReference type="InterPro" id="IPR004971">
    <property type="entry name" value="mRNA_G-N7_MeTrfase_dom"/>
</dbReference>
<comment type="pathway">
    <text evidence="1">mRNA processing; mRNA capping.</text>
</comment>
<sequence length="799" mass="91637">MSQQLSDWFGSNEVSQFLTKHDKNIEVELSFGKWRKTERHQNFESGVTKGEFYNLFESLDQISKKSPELFRREDIHTLEETMRSAPGQRANIRRIKNLSTGEVSFLLKERNKVWDERNWGLRFALSREEELGVVPNFKATGFREKQRSRFVFIGEKSAFKGLTVDMTKVVRSSFRDGVTFEVEIEKDSSVPKTAAAMTNSVKRVLEMMQSKSSCQTNEIISSKEKETVLEMFGLLMGSKRYGDTSYLNKPRQVDVDDLFEPRTFAVTNKLDGERRLLWFSSLGTYLVNPPFDVQKIAGVFFAYKDTVLDVELYGQELGNCQCYAFDCLWFMGQSQYQKNFDVRFSHVLEIEEHVGQEARVIAKKYFEVSVPLGSFDGIPPATKNTRKLYLEKARSGKLGGDLLREAVDKALKYAEEQKFRTDGLILQPREQGYKNEDTLKWKPAEQMTIDFRLKRKSGNEFFLMMGGGTGRDKREIKFEGTAAKGIPGTVVLPKEFIESHPGHDFEGEILEFGFDLQKSVFVPHRVRTDKDVPNYVKTVLSVWANIFRGVSLETLRGETLVLPRKYNNTLKRCLLGLSQNAKTDLDIGSGRGGDIQKWQFAKFSMVHVIEPDEENIKEFERRAKISKFSNYKLFHGKAQETQKANKFFGSEKVDFVSAFYCLGYFAETKKDLEQLCETMSSLSKNGAMAVFAFMDGQAIREIMGKKKKFENAAFSLERKGEWTNKKYGNAVKVHIKDEGSMVKHQTEWLVDLEMLQSVLGNCGYELVFSRLADEGVSFLSTIGFEFVSLHRVAVFRKIE</sequence>
<evidence type="ECO:0000256" key="13">
    <source>
        <dbReference type="ARBA" id="ARBA00047740"/>
    </source>
</evidence>
<dbReference type="SUPFAM" id="SSF53335">
    <property type="entry name" value="S-adenosyl-L-methionine-dependent methyltransferases"/>
    <property type="match status" value="1"/>
</dbReference>
<gene>
    <name evidence="15" type="ORF">TNS_ORF238</name>
</gene>
<comment type="similarity">
    <text evidence="2">In the N-terminal section; belongs to the dsDNA virus mRNA guanylyltransferase family.</text>
</comment>